<dbReference type="AlphaFoldDB" id="A0A803M142"/>
<keyword evidence="4" id="KW-0238">DNA-binding</keyword>
<reference evidence="9" key="1">
    <citation type="journal article" date="2017" name="Nature">
        <title>The genome of Chenopodium quinoa.</title>
        <authorList>
            <person name="Jarvis D.E."/>
            <person name="Ho Y.S."/>
            <person name="Lightfoot D.J."/>
            <person name="Schmoeckel S.M."/>
            <person name="Li B."/>
            <person name="Borm T.J.A."/>
            <person name="Ohyanagi H."/>
            <person name="Mineta K."/>
            <person name="Michell C.T."/>
            <person name="Saber N."/>
            <person name="Kharbatia N.M."/>
            <person name="Rupper R.R."/>
            <person name="Sharp A.R."/>
            <person name="Dally N."/>
            <person name="Boughton B.A."/>
            <person name="Woo Y.H."/>
            <person name="Gao G."/>
            <person name="Schijlen E.G.W.M."/>
            <person name="Guo X."/>
            <person name="Momin A.A."/>
            <person name="Negrao S."/>
            <person name="Al-Babili S."/>
            <person name="Gehring C."/>
            <person name="Roessner U."/>
            <person name="Jung C."/>
            <person name="Murphy K."/>
            <person name="Arold S.T."/>
            <person name="Gojobori T."/>
            <person name="van der Linden C.G."/>
            <person name="van Loo E.N."/>
            <person name="Jellen E.N."/>
            <person name="Maughan P.J."/>
            <person name="Tester M."/>
        </authorList>
    </citation>
    <scope>NUCLEOTIDE SEQUENCE [LARGE SCALE GENOMIC DNA]</scope>
    <source>
        <strain evidence="9">cv. PI 614886</strain>
    </source>
</reference>
<dbReference type="InterPro" id="IPR046960">
    <property type="entry name" value="PPR_At4g14850-like_plant"/>
</dbReference>
<feature type="repeat" description="PPR" evidence="7">
    <location>
        <begin position="190"/>
        <end position="224"/>
    </location>
</feature>
<dbReference type="Pfam" id="PF20431">
    <property type="entry name" value="E_motif"/>
    <property type="match status" value="1"/>
</dbReference>
<dbReference type="InterPro" id="IPR046848">
    <property type="entry name" value="E_motif"/>
</dbReference>
<feature type="repeat" description="PPR" evidence="7">
    <location>
        <begin position="394"/>
        <end position="428"/>
    </location>
</feature>
<reference evidence="9" key="2">
    <citation type="submission" date="2021-03" db="UniProtKB">
        <authorList>
            <consortium name="EnsemblPlants"/>
        </authorList>
    </citation>
    <scope>IDENTIFICATION</scope>
</reference>
<evidence type="ECO:0000256" key="5">
    <source>
        <dbReference type="ARBA" id="ARBA00023163"/>
    </source>
</evidence>
<dbReference type="GO" id="GO:0003723">
    <property type="term" value="F:RNA binding"/>
    <property type="evidence" value="ECO:0007669"/>
    <property type="project" value="InterPro"/>
</dbReference>
<evidence type="ECO:0000313" key="10">
    <source>
        <dbReference type="Proteomes" id="UP000596660"/>
    </source>
</evidence>
<dbReference type="EnsemblPlants" id="AUR62021674-RA">
    <property type="protein sequence ID" value="AUR62021674-RA:cds"/>
    <property type="gene ID" value="AUR62021674"/>
</dbReference>
<keyword evidence="3" id="KW-0805">Transcription regulation</keyword>
<evidence type="ECO:0000256" key="7">
    <source>
        <dbReference type="PROSITE-ProRule" id="PRU00708"/>
    </source>
</evidence>
<dbReference type="Pfam" id="PF20430">
    <property type="entry name" value="Eplus_motif"/>
    <property type="match status" value="1"/>
</dbReference>
<dbReference type="InterPro" id="IPR032867">
    <property type="entry name" value="DYW_dom"/>
</dbReference>
<proteinExistence type="inferred from homology"/>
<evidence type="ECO:0000256" key="3">
    <source>
        <dbReference type="ARBA" id="ARBA00023015"/>
    </source>
</evidence>
<dbReference type="FunFam" id="1.25.40.10:FF:000242">
    <property type="entry name" value="Pentatricopeptide repeat-containing protein"/>
    <property type="match status" value="1"/>
</dbReference>
<dbReference type="Pfam" id="PF13041">
    <property type="entry name" value="PPR_2"/>
    <property type="match status" value="1"/>
</dbReference>
<dbReference type="Pfam" id="PF02042">
    <property type="entry name" value="RWP-RK"/>
    <property type="match status" value="1"/>
</dbReference>
<dbReference type="PANTHER" id="PTHR47926:SF469">
    <property type="entry name" value="DYW DOMAIN-CONTAINING PROTEIN"/>
    <property type="match status" value="1"/>
</dbReference>
<dbReference type="NCBIfam" id="TIGR00756">
    <property type="entry name" value="PPR"/>
    <property type="match status" value="5"/>
</dbReference>
<dbReference type="InterPro" id="IPR003035">
    <property type="entry name" value="RWP-RK_dom"/>
</dbReference>
<dbReference type="Proteomes" id="UP000596660">
    <property type="component" value="Unplaced"/>
</dbReference>
<organism evidence="9 10">
    <name type="scientific">Chenopodium quinoa</name>
    <name type="common">Quinoa</name>
    <dbReference type="NCBI Taxonomy" id="63459"/>
    <lineage>
        <taxon>Eukaryota</taxon>
        <taxon>Viridiplantae</taxon>
        <taxon>Streptophyta</taxon>
        <taxon>Embryophyta</taxon>
        <taxon>Tracheophyta</taxon>
        <taxon>Spermatophyta</taxon>
        <taxon>Magnoliopsida</taxon>
        <taxon>eudicotyledons</taxon>
        <taxon>Gunneridae</taxon>
        <taxon>Pentapetalae</taxon>
        <taxon>Caryophyllales</taxon>
        <taxon>Chenopodiaceae</taxon>
        <taxon>Chenopodioideae</taxon>
        <taxon>Atripliceae</taxon>
        <taxon>Chenopodium</taxon>
    </lineage>
</organism>
<dbReference type="PANTHER" id="PTHR47926">
    <property type="entry name" value="PENTATRICOPEPTIDE REPEAT-CONTAINING PROTEIN"/>
    <property type="match status" value="1"/>
</dbReference>
<name>A0A803M142_CHEQI</name>
<evidence type="ECO:0000256" key="4">
    <source>
        <dbReference type="ARBA" id="ARBA00023125"/>
    </source>
</evidence>
<dbReference type="InterPro" id="IPR046849">
    <property type="entry name" value="E2_motif"/>
</dbReference>
<keyword evidence="6" id="KW-0539">Nucleus</keyword>
<accession>A0A803M142</accession>
<dbReference type="InterPro" id="IPR002885">
    <property type="entry name" value="PPR_rpt"/>
</dbReference>
<keyword evidence="2" id="KW-0677">Repeat</keyword>
<evidence type="ECO:0000259" key="8">
    <source>
        <dbReference type="PROSITE" id="PS51519"/>
    </source>
</evidence>
<evidence type="ECO:0000256" key="1">
    <source>
        <dbReference type="ARBA" id="ARBA00006643"/>
    </source>
</evidence>
<dbReference type="GO" id="GO:0003677">
    <property type="term" value="F:DNA binding"/>
    <property type="evidence" value="ECO:0007669"/>
    <property type="project" value="UniProtKB-KW"/>
</dbReference>
<keyword evidence="5" id="KW-0804">Transcription</keyword>
<dbReference type="FunFam" id="1.25.40.10:FF:000344">
    <property type="entry name" value="Pentatricopeptide repeat-containing protein"/>
    <property type="match status" value="1"/>
</dbReference>
<dbReference type="PROSITE" id="PS51519">
    <property type="entry name" value="RWP_RK"/>
    <property type="match status" value="1"/>
</dbReference>
<evidence type="ECO:0000256" key="6">
    <source>
        <dbReference type="ARBA" id="ARBA00023242"/>
    </source>
</evidence>
<sequence>MYDGYGHGFEGLQDLELENMPPPLALCHDESDYRKDNLHENKINELRSPEEQETNNNNNHCSSKALSKEIISQYFYMPITRAAKELNVGLTLLKKRCRELGIQRWPHRKLMSLQTLIRNVQEMGKEGGDKNEAKLREAIQILEQEKKLMEEMPDLQLETRTKRLRQACFKANYKKRKMINNLNYDIVMPTSLHYNTMIRAFSCSGIPSDGVKFYRMMKREGVESNHLTLSFCLDCCTENSALIEGMQIHKSVLVDGYERDCVLMTSLMELYSGCRRCDDACKVFDNMPHRDTVAYNALISCFVNNKRTRDALSVYKSMLTLERDCRPDEVTCLLLIQACGELGALDFGRCVVNYMEKHGYGTSMRLSNALIAMYSKCGCVDDAYRIFERMPTKNLVSWSSMISGFGINGYGKHAVELFWEMHRMGIAPDAKAITAVLYACSHRGLLDEGLLIFEKMTQEFGIHPNIHHYGCVVDILGRAGSLDQAYDLIISMKDKPDIKVWRTLLMACRMHKNFGLAERVIEHITELKAQEAGNYILLLNTYSSNGKWNKVRELRKFMEEQGILTTGSSTIEVKGMVHKFVVGNVSHPRKDEIYEMLNEILQQLKIAGYVPEASSELHDLDLIEKETAASSHSEKLAIAFGVLSTPPSTTIRVANSAQICDDCHNFAKVFSAVYNRKLIISDPNRIHHFREGKCSCDYCW</sequence>
<evidence type="ECO:0000256" key="2">
    <source>
        <dbReference type="ARBA" id="ARBA00022737"/>
    </source>
</evidence>
<dbReference type="Gene3D" id="1.25.40.10">
    <property type="entry name" value="Tetratricopeptide repeat domain"/>
    <property type="match status" value="4"/>
</dbReference>
<feature type="repeat" description="PPR" evidence="7">
    <location>
        <begin position="291"/>
        <end position="321"/>
    </location>
</feature>
<dbReference type="GO" id="GO:0008270">
    <property type="term" value="F:zinc ion binding"/>
    <property type="evidence" value="ECO:0007669"/>
    <property type="project" value="InterPro"/>
</dbReference>
<evidence type="ECO:0000313" key="9">
    <source>
        <dbReference type="EnsemblPlants" id="AUR62021674-RA:cds"/>
    </source>
</evidence>
<dbReference type="PROSITE" id="PS51375">
    <property type="entry name" value="PPR"/>
    <property type="match status" value="3"/>
</dbReference>
<dbReference type="Pfam" id="PF01535">
    <property type="entry name" value="PPR"/>
    <property type="match status" value="6"/>
</dbReference>
<dbReference type="InterPro" id="IPR011990">
    <property type="entry name" value="TPR-like_helical_dom_sf"/>
</dbReference>
<protein>
    <recommendedName>
        <fullName evidence="8">RWP-RK domain-containing protein</fullName>
    </recommendedName>
</protein>
<dbReference type="Gramene" id="AUR62021674-RA">
    <property type="protein sequence ID" value="AUR62021674-RA:cds"/>
    <property type="gene ID" value="AUR62021674"/>
</dbReference>
<keyword evidence="10" id="KW-1185">Reference proteome</keyword>
<dbReference type="GO" id="GO:0009451">
    <property type="term" value="P:RNA modification"/>
    <property type="evidence" value="ECO:0007669"/>
    <property type="project" value="InterPro"/>
</dbReference>
<feature type="domain" description="RWP-RK" evidence="8">
    <location>
        <begin position="46"/>
        <end position="133"/>
    </location>
</feature>
<dbReference type="Pfam" id="PF14432">
    <property type="entry name" value="DYW_deaminase"/>
    <property type="match status" value="1"/>
</dbReference>
<comment type="similarity">
    <text evidence="1">Belongs to the PPR family. PCMP-H subfamily.</text>
</comment>